<organism evidence="2 3">
    <name type="scientific">Mesorhabditis belari</name>
    <dbReference type="NCBI Taxonomy" id="2138241"/>
    <lineage>
        <taxon>Eukaryota</taxon>
        <taxon>Metazoa</taxon>
        <taxon>Ecdysozoa</taxon>
        <taxon>Nematoda</taxon>
        <taxon>Chromadorea</taxon>
        <taxon>Rhabditida</taxon>
        <taxon>Rhabditina</taxon>
        <taxon>Rhabditomorpha</taxon>
        <taxon>Rhabditoidea</taxon>
        <taxon>Rhabditidae</taxon>
        <taxon>Mesorhabditinae</taxon>
        <taxon>Mesorhabditis</taxon>
    </lineage>
</organism>
<reference evidence="3" key="1">
    <citation type="submission" date="2024-02" db="UniProtKB">
        <authorList>
            <consortium name="WormBaseParasite"/>
        </authorList>
    </citation>
    <scope>IDENTIFICATION</scope>
</reference>
<evidence type="ECO:0000256" key="1">
    <source>
        <dbReference type="SAM" id="SignalP"/>
    </source>
</evidence>
<name>A0AAF3FSN4_9BILA</name>
<keyword evidence="2" id="KW-1185">Reference proteome</keyword>
<keyword evidence="1" id="KW-0732">Signal</keyword>
<evidence type="ECO:0000313" key="3">
    <source>
        <dbReference type="WBParaSite" id="MBELARI_LOCUS8756"/>
    </source>
</evidence>
<accession>A0AAF3FSN4</accession>
<dbReference type="AlphaFoldDB" id="A0AAF3FSN4"/>
<feature type="chain" id="PRO_5042298034" evidence="1">
    <location>
        <begin position="20"/>
        <end position="74"/>
    </location>
</feature>
<feature type="signal peptide" evidence="1">
    <location>
        <begin position="1"/>
        <end position="19"/>
    </location>
</feature>
<evidence type="ECO:0000313" key="2">
    <source>
        <dbReference type="Proteomes" id="UP000887575"/>
    </source>
</evidence>
<protein>
    <submittedName>
        <fullName evidence="3">Uncharacterized protein</fullName>
    </submittedName>
</protein>
<dbReference type="Proteomes" id="UP000887575">
    <property type="component" value="Unassembled WGS sequence"/>
</dbReference>
<dbReference type="WBParaSite" id="MBELARI_LOCUS8756">
    <property type="protein sequence ID" value="MBELARI_LOCUS8756"/>
    <property type="gene ID" value="MBELARI_LOCUS8756"/>
</dbReference>
<proteinExistence type="predicted"/>
<sequence length="74" mass="8555">MTKLFKLLLLNWVNYTVTGLKVALNGPNATKPLTPNDWMDLVEFLRSINANLGVFSERAQKRLKDDDYREEITN</sequence>